<sequence>MSGMPKAAKKKTKPRQQFGVAPYRSLPEGGLEVLLVTSRDTGRWIIPKGWPMKKGSPLKAALREGFEEAGVRGEGGAEIGAFEYVKVMEFGRDRPCRVGVFALKVTEELEDWPEREERVRRWFSPAEAAEAVNEDGLKEILETLPARLENG</sequence>
<dbReference type="InterPro" id="IPR015797">
    <property type="entry name" value="NUDIX_hydrolase-like_dom_sf"/>
</dbReference>
<accession>A0A9W6MQS4</accession>
<dbReference type="InterPro" id="IPR047198">
    <property type="entry name" value="DDP-like_NUDIX"/>
</dbReference>
<evidence type="ECO:0000313" key="8">
    <source>
        <dbReference type="Proteomes" id="UP001143400"/>
    </source>
</evidence>
<comment type="caution">
    <text evidence="7">The sequence shown here is derived from an EMBL/GenBank/DDBJ whole genome shotgun (WGS) entry which is preliminary data.</text>
</comment>
<dbReference type="GO" id="GO:0016462">
    <property type="term" value="F:pyrophosphatase activity"/>
    <property type="evidence" value="ECO:0007669"/>
    <property type="project" value="InterPro"/>
</dbReference>
<reference evidence="7" key="1">
    <citation type="journal article" date="2014" name="Int. J. Syst. Evol. Microbiol.">
        <title>Complete genome sequence of Corynebacterium casei LMG S-19264T (=DSM 44701T), isolated from a smear-ripened cheese.</title>
        <authorList>
            <consortium name="US DOE Joint Genome Institute (JGI-PGF)"/>
            <person name="Walter F."/>
            <person name="Albersmeier A."/>
            <person name="Kalinowski J."/>
            <person name="Ruckert C."/>
        </authorList>
    </citation>
    <scope>NUCLEOTIDE SEQUENCE</scope>
    <source>
        <strain evidence="7">VKM B-1606</strain>
    </source>
</reference>
<dbReference type="RefSeq" id="WP_204950298.1">
    <property type="nucleotide sequence ID" value="NZ_BSFF01000001.1"/>
</dbReference>
<evidence type="ECO:0000256" key="1">
    <source>
        <dbReference type="ARBA" id="ARBA00001946"/>
    </source>
</evidence>
<dbReference type="InterPro" id="IPR000086">
    <property type="entry name" value="NUDIX_hydrolase_dom"/>
</dbReference>
<dbReference type="PANTHER" id="PTHR12629">
    <property type="entry name" value="DIPHOSPHOINOSITOL POLYPHOSPHATE PHOSPHOHYDROLASE"/>
    <property type="match status" value="1"/>
</dbReference>
<dbReference type="Pfam" id="PF00293">
    <property type="entry name" value="NUDIX"/>
    <property type="match status" value="1"/>
</dbReference>
<name>A0A9W6MQS4_9HYPH</name>
<dbReference type="Gene3D" id="3.90.79.10">
    <property type="entry name" value="Nucleoside Triphosphate Pyrophosphohydrolase"/>
    <property type="match status" value="1"/>
</dbReference>
<comment type="cofactor">
    <cofactor evidence="1">
        <name>Mg(2+)</name>
        <dbReference type="ChEBI" id="CHEBI:18420"/>
    </cofactor>
</comment>
<evidence type="ECO:0000256" key="3">
    <source>
        <dbReference type="ARBA" id="ARBA00022801"/>
    </source>
</evidence>
<reference evidence="7" key="2">
    <citation type="submission" date="2023-01" db="EMBL/GenBank/DDBJ databases">
        <authorList>
            <person name="Sun Q."/>
            <person name="Evtushenko L."/>
        </authorList>
    </citation>
    <scope>NUCLEOTIDE SEQUENCE</scope>
    <source>
        <strain evidence="7">VKM B-1606</strain>
    </source>
</reference>
<gene>
    <name evidence="7" type="ORF">GCM10008170_10040</name>
</gene>
<evidence type="ECO:0000256" key="2">
    <source>
        <dbReference type="ARBA" id="ARBA00022723"/>
    </source>
</evidence>
<evidence type="ECO:0000256" key="4">
    <source>
        <dbReference type="ARBA" id="ARBA00022842"/>
    </source>
</evidence>
<evidence type="ECO:0000313" key="7">
    <source>
        <dbReference type="EMBL" id="GLK54985.1"/>
    </source>
</evidence>
<keyword evidence="3" id="KW-0378">Hydrolase</keyword>
<protein>
    <recommendedName>
        <fullName evidence="6">Nudix hydrolase domain-containing protein</fullName>
    </recommendedName>
</protein>
<feature type="region of interest" description="Disordered" evidence="5">
    <location>
        <begin position="1"/>
        <end position="21"/>
    </location>
</feature>
<dbReference type="SUPFAM" id="SSF55811">
    <property type="entry name" value="Nudix"/>
    <property type="match status" value="1"/>
</dbReference>
<dbReference type="Proteomes" id="UP001143400">
    <property type="component" value="Unassembled WGS sequence"/>
</dbReference>
<keyword evidence="2" id="KW-0479">Metal-binding</keyword>
<proteinExistence type="predicted"/>
<dbReference type="GO" id="GO:0005737">
    <property type="term" value="C:cytoplasm"/>
    <property type="evidence" value="ECO:0007669"/>
    <property type="project" value="TreeGrafter"/>
</dbReference>
<organism evidence="7 8">
    <name type="scientific">Methylopila capsulata</name>
    <dbReference type="NCBI Taxonomy" id="61654"/>
    <lineage>
        <taxon>Bacteria</taxon>
        <taxon>Pseudomonadati</taxon>
        <taxon>Pseudomonadota</taxon>
        <taxon>Alphaproteobacteria</taxon>
        <taxon>Hyphomicrobiales</taxon>
        <taxon>Methylopilaceae</taxon>
        <taxon>Methylopila</taxon>
    </lineage>
</organism>
<feature type="domain" description="Nudix hydrolase" evidence="6">
    <location>
        <begin position="13"/>
        <end position="148"/>
    </location>
</feature>
<dbReference type="AlphaFoldDB" id="A0A9W6MQS4"/>
<dbReference type="CDD" id="cd04666">
    <property type="entry name" value="NUDIX_DIPP2_like_Nudt4"/>
    <property type="match status" value="1"/>
</dbReference>
<dbReference type="GO" id="GO:0046872">
    <property type="term" value="F:metal ion binding"/>
    <property type="evidence" value="ECO:0007669"/>
    <property type="project" value="UniProtKB-KW"/>
</dbReference>
<keyword evidence="4" id="KW-0460">Magnesium</keyword>
<dbReference type="PROSITE" id="PS51462">
    <property type="entry name" value="NUDIX"/>
    <property type="match status" value="1"/>
</dbReference>
<evidence type="ECO:0000256" key="5">
    <source>
        <dbReference type="SAM" id="MobiDB-lite"/>
    </source>
</evidence>
<dbReference type="EMBL" id="BSFF01000001">
    <property type="protein sequence ID" value="GLK54985.1"/>
    <property type="molecule type" value="Genomic_DNA"/>
</dbReference>
<dbReference type="PANTHER" id="PTHR12629:SF0">
    <property type="entry name" value="DIPHOSPHOINOSITOL-POLYPHOSPHATE DIPHOSPHATASE"/>
    <property type="match status" value="1"/>
</dbReference>
<evidence type="ECO:0000259" key="6">
    <source>
        <dbReference type="PROSITE" id="PS51462"/>
    </source>
</evidence>